<dbReference type="EMBL" id="CVRS01000090">
    <property type="protein sequence ID" value="CRL41266.1"/>
    <property type="molecule type" value="Genomic_DNA"/>
</dbReference>
<reference evidence="1" key="2">
    <citation type="submission" date="2015-05" db="EMBL/GenBank/DDBJ databases">
        <authorList>
            <person name="Wang D.B."/>
            <person name="Wang M."/>
        </authorList>
    </citation>
    <scope>NUCLEOTIDE SEQUENCE [LARGE SCALE GENOMIC DNA]</scope>
    <source>
        <strain evidence="1">L1-83</strain>
    </source>
</reference>
<sequence length="67" mass="8101">MIKVFTNDFRCDMMKKATGLQKGSRCLFLIFYAKDVFIRRKTYPYNKVKIGVRKWNFDHALTFITER</sequence>
<organism evidence="1 3">
    <name type="scientific">Roseburia inulinivorans</name>
    <dbReference type="NCBI Taxonomy" id="360807"/>
    <lineage>
        <taxon>Bacteria</taxon>
        <taxon>Bacillati</taxon>
        <taxon>Bacillota</taxon>
        <taxon>Clostridia</taxon>
        <taxon>Lachnospirales</taxon>
        <taxon>Lachnospiraceae</taxon>
        <taxon>Roseburia</taxon>
    </lineage>
</organism>
<gene>
    <name evidence="2" type="ORF">ERS852392_02889</name>
    <name evidence="1" type="ORF">RIL183_28971</name>
</gene>
<evidence type="ECO:0000313" key="3">
    <source>
        <dbReference type="Proteomes" id="UP000049828"/>
    </source>
</evidence>
<name>A0A0M6WUJ7_9FIRM</name>
<dbReference type="AlphaFoldDB" id="A0A0M6WUJ7"/>
<protein>
    <submittedName>
        <fullName evidence="1">Uncharacterized protein</fullName>
    </submittedName>
</protein>
<evidence type="ECO:0000313" key="2">
    <source>
        <dbReference type="EMBL" id="CUO34573.1"/>
    </source>
</evidence>
<reference evidence="3" key="1">
    <citation type="submission" date="2015-05" db="EMBL/GenBank/DDBJ databases">
        <authorList>
            <consortium name="Pathogen Informatics"/>
        </authorList>
    </citation>
    <scope>NUCLEOTIDE SEQUENCE [LARGE SCALE GENOMIC DNA]</scope>
    <source>
        <strain evidence="2 4">2789STDY5608835</strain>
        <strain evidence="3">L1-83</strain>
    </source>
</reference>
<keyword evidence="3" id="KW-1185">Reference proteome</keyword>
<dbReference type="STRING" id="360807.ERS852392_02889"/>
<proteinExistence type="predicted"/>
<dbReference type="Proteomes" id="UP000049828">
    <property type="component" value="Unassembled WGS sequence"/>
</dbReference>
<dbReference type="Proteomes" id="UP000095395">
    <property type="component" value="Unassembled WGS sequence"/>
</dbReference>
<accession>A0A0M6WUJ7</accession>
<evidence type="ECO:0000313" key="1">
    <source>
        <dbReference type="EMBL" id="CRL41266.1"/>
    </source>
</evidence>
<evidence type="ECO:0000313" key="4">
    <source>
        <dbReference type="Proteomes" id="UP000095395"/>
    </source>
</evidence>
<dbReference type="EMBL" id="CYYR01000023">
    <property type="protein sequence ID" value="CUO34573.1"/>
    <property type="molecule type" value="Genomic_DNA"/>
</dbReference>